<gene>
    <name evidence="5" type="ORF">Shyd_92890</name>
</gene>
<evidence type="ECO:0000259" key="4">
    <source>
        <dbReference type="Pfam" id="PF17837"/>
    </source>
</evidence>
<dbReference type="Pfam" id="PF17837">
    <property type="entry name" value="4PPT_N"/>
    <property type="match status" value="1"/>
</dbReference>
<evidence type="ECO:0000259" key="3">
    <source>
        <dbReference type="Pfam" id="PF01648"/>
    </source>
</evidence>
<dbReference type="SUPFAM" id="SSF56214">
    <property type="entry name" value="4'-phosphopantetheinyl transferase"/>
    <property type="match status" value="1"/>
</dbReference>
<name>A0ABQ3PSC1_9ACTN</name>
<protein>
    <recommendedName>
        <fullName evidence="7">4'-phosphopantetheinyl transferase</fullName>
    </recommendedName>
</protein>
<sequence>MPPPAAPADPDPGPDPDLADAVATGGGPPAGTVLGLAHAPETPSRTEPHAPPHVLHEAEHRLMSTLPPARHEDFRLGRTAAALCLIRLGVPGPVLADGRLPRFPAGVTGSISHRAGTAVCLGAGPGIRAVGVDLERAEALPPAAARLVCSEDERAWLAGRPGAARHLTALFSLKESLYKALCALGEPVRGLKELACPVDLLGGLPVAGEFTVRGVRFETGGVRTSRSVLTWAVART</sequence>
<evidence type="ECO:0000313" key="5">
    <source>
        <dbReference type="EMBL" id="GHI27918.1"/>
    </source>
</evidence>
<dbReference type="InterPro" id="IPR037143">
    <property type="entry name" value="4-PPantetheinyl_Trfase_dom_sf"/>
</dbReference>
<feature type="compositionally biased region" description="Pro residues" evidence="2">
    <location>
        <begin position="1"/>
        <end position="11"/>
    </location>
</feature>
<feature type="region of interest" description="Disordered" evidence="2">
    <location>
        <begin position="1"/>
        <end position="51"/>
    </location>
</feature>
<dbReference type="Pfam" id="PF01648">
    <property type="entry name" value="ACPS"/>
    <property type="match status" value="1"/>
</dbReference>
<dbReference type="PANTHER" id="PTHR38096:SF1">
    <property type="entry name" value="ENTEROBACTIN SYNTHASE COMPONENT D"/>
    <property type="match status" value="1"/>
</dbReference>
<dbReference type="Proteomes" id="UP001052739">
    <property type="component" value="Unassembled WGS sequence"/>
</dbReference>
<evidence type="ECO:0008006" key="7">
    <source>
        <dbReference type="Google" id="ProtNLM"/>
    </source>
</evidence>
<comment type="caution">
    <text evidence="5">The sequence shown here is derived from an EMBL/GenBank/DDBJ whole genome shotgun (WGS) entry which is preliminary data.</text>
</comment>
<evidence type="ECO:0000256" key="1">
    <source>
        <dbReference type="ARBA" id="ARBA00022679"/>
    </source>
</evidence>
<dbReference type="InterPro" id="IPR041354">
    <property type="entry name" value="4PPT_N"/>
</dbReference>
<evidence type="ECO:0000313" key="6">
    <source>
        <dbReference type="Proteomes" id="UP001052739"/>
    </source>
</evidence>
<dbReference type="PRINTS" id="PR01399">
    <property type="entry name" value="ENTSNTHTASED"/>
</dbReference>
<reference evidence="5" key="1">
    <citation type="submission" date="2024-05" db="EMBL/GenBank/DDBJ databases">
        <title>Whole genome shotgun sequence of Streptomyces hydrogenans NBRC 13475.</title>
        <authorList>
            <person name="Komaki H."/>
            <person name="Tamura T."/>
        </authorList>
    </citation>
    <scope>NUCLEOTIDE SEQUENCE</scope>
    <source>
        <strain evidence="5">NBRC 13475</strain>
    </source>
</reference>
<keyword evidence="1" id="KW-0808">Transferase</keyword>
<feature type="domain" description="4'-phosphopantetheinyl transferase" evidence="3">
    <location>
        <begin position="129"/>
        <end position="183"/>
    </location>
</feature>
<organism evidence="5 6">
    <name type="scientific">Streptomyces hydrogenans</name>
    <dbReference type="NCBI Taxonomy" id="1873719"/>
    <lineage>
        <taxon>Bacteria</taxon>
        <taxon>Bacillati</taxon>
        <taxon>Actinomycetota</taxon>
        <taxon>Actinomycetes</taxon>
        <taxon>Kitasatosporales</taxon>
        <taxon>Streptomycetaceae</taxon>
        <taxon>Streptomyces</taxon>
    </lineage>
</organism>
<dbReference type="EMBL" id="BNDW01000117">
    <property type="protein sequence ID" value="GHI27918.1"/>
    <property type="molecule type" value="Genomic_DNA"/>
</dbReference>
<dbReference type="Gene3D" id="3.90.470.20">
    <property type="entry name" value="4'-phosphopantetheinyl transferase domain"/>
    <property type="match status" value="1"/>
</dbReference>
<feature type="domain" description="4'-phosphopantetheinyl transferase N-terminal" evidence="4">
    <location>
        <begin position="59"/>
        <end position="121"/>
    </location>
</feature>
<dbReference type="InterPro" id="IPR008278">
    <property type="entry name" value="4-PPantetheinyl_Trfase_dom"/>
</dbReference>
<accession>A0ABQ3PSC1</accession>
<keyword evidence="6" id="KW-1185">Reference proteome</keyword>
<dbReference type="InterPro" id="IPR003542">
    <property type="entry name" value="Enbac_synth_compD-like"/>
</dbReference>
<proteinExistence type="predicted"/>
<evidence type="ECO:0000256" key="2">
    <source>
        <dbReference type="SAM" id="MobiDB-lite"/>
    </source>
</evidence>
<dbReference type="PANTHER" id="PTHR38096">
    <property type="entry name" value="ENTEROBACTIN SYNTHASE COMPONENT D"/>
    <property type="match status" value="1"/>
</dbReference>